<reference evidence="1" key="2">
    <citation type="submission" date="2022-06" db="UniProtKB">
        <authorList>
            <consortium name="EnsemblMetazoa"/>
        </authorList>
    </citation>
    <scope>IDENTIFICATION</scope>
    <source>
        <strain evidence="1">PS312</strain>
    </source>
</reference>
<dbReference type="EnsemblMetazoa" id="PPA00930.1">
    <property type="protein sequence ID" value="PPA00930.1"/>
    <property type="gene ID" value="WBGene00090484"/>
</dbReference>
<accession>A0A8R1Y3Y1</accession>
<evidence type="ECO:0000313" key="2">
    <source>
        <dbReference type="Proteomes" id="UP000005239"/>
    </source>
</evidence>
<gene>
    <name evidence="1" type="primary">WBGene00090484</name>
</gene>
<accession>A0A2A6BQM6</accession>
<name>A0A2A6BQM6_PRIPA</name>
<proteinExistence type="predicted"/>
<keyword evidence="2" id="KW-1185">Reference proteome</keyword>
<evidence type="ECO:0000313" key="1">
    <source>
        <dbReference type="EnsemblMetazoa" id="PPA00930.1"/>
    </source>
</evidence>
<reference evidence="2" key="1">
    <citation type="journal article" date="2008" name="Nat. Genet.">
        <title>The Pristionchus pacificus genome provides a unique perspective on nematode lifestyle and parasitism.</title>
        <authorList>
            <person name="Dieterich C."/>
            <person name="Clifton S.W."/>
            <person name="Schuster L.N."/>
            <person name="Chinwalla A."/>
            <person name="Delehaunty K."/>
            <person name="Dinkelacker I."/>
            <person name="Fulton L."/>
            <person name="Fulton R."/>
            <person name="Godfrey J."/>
            <person name="Minx P."/>
            <person name="Mitreva M."/>
            <person name="Roeseler W."/>
            <person name="Tian H."/>
            <person name="Witte H."/>
            <person name="Yang S.P."/>
            <person name="Wilson R.K."/>
            <person name="Sommer R.J."/>
        </authorList>
    </citation>
    <scope>NUCLEOTIDE SEQUENCE [LARGE SCALE GENOMIC DNA]</scope>
    <source>
        <strain evidence="2">PS312</strain>
    </source>
</reference>
<dbReference type="Proteomes" id="UP000005239">
    <property type="component" value="Unassembled WGS sequence"/>
</dbReference>
<organism evidence="1 2">
    <name type="scientific">Pristionchus pacificus</name>
    <name type="common">Parasitic nematode worm</name>
    <dbReference type="NCBI Taxonomy" id="54126"/>
    <lineage>
        <taxon>Eukaryota</taxon>
        <taxon>Metazoa</taxon>
        <taxon>Ecdysozoa</taxon>
        <taxon>Nematoda</taxon>
        <taxon>Chromadorea</taxon>
        <taxon>Rhabditida</taxon>
        <taxon>Rhabditina</taxon>
        <taxon>Diplogasteromorpha</taxon>
        <taxon>Diplogasteroidea</taxon>
        <taxon>Neodiplogasteridae</taxon>
        <taxon>Pristionchus</taxon>
    </lineage>
</organism>
<dbReference type="AlphaFoldDB" id="A0A2A6BQM6"/>
<protein>
    <submittedName>
        <fullName evidence="1">Uncharacterized protein</fullName>
    </submittedName>
</protein>
<sequence>MKVEELKGHSKPVVSSSVSGGTIALIITFTVFSAMTIAIEAASIFIDTWTWLGPINFNYDDKKSGEYGKLGLLTITDYNGEWETHFFSPSAGNILFLLIQIAFIIVHVAAIIVMICSKWGNADNRRSAMRIILFPCITVFMAPILFVYFFLDLNKNVESKLKPPVSNILDHPPVPASVCTWLMIIVNVVYFWVALIASCCCIPSSPVSGGTVSIIVVFTLFSAATVVIEAASIFVDNWAWLGPAHYNYNFTPVGEYGRMGLITITDYDSEAGQWETYMFSPSAGHLVLLMIQIRFLVAHVLAIFNIVGSTWSDDNKTVDPLNVIIIFPCITFLLAPLLLILPSFVFDLEVEHKLEIPNDTVHPPPVPAYLCTWLMIIFNFVYFWVS</sequence>